<protein>
    <submittedName>
        <fullName evidence="1">Uncharacterized protein</fullName>
    </submittedName>
</protein>
<dbReference type="Proteomes" id="UP000253551">
    <property type="component" value="Unassembled WGS sequence"/>
</dbReference>
<organism evidence="1 2">
    <name type="scientific">Rhizopus stolonifer</name>
    <name type="common">Rhizopus nigricans</name>
    <dbReference type="NCBI Taxonomy" id="4846"/>
    <lineage>
        <taxon>Eukaryota</taxon>
        <taxon>Fungi</taxon>
        <taxon>Fungi incertae sedis</taxon>
        <taxon>Mucoromycota</taxon>
        <taxon>Mucoromycotina</taxon>
        <taxon>Mucoromycetes</taxon>
        <taxon>Mucorales</taxon>
        <taxon>Mucorineae</taxon>
        <taxon>Rhizopodaceae</taxon>
        <taxon>Rhizopus</taxon>
    </lineage>
</organism>
<proteinExistence type="predicted"/>
<dbReference type="EMBL" id="PJQM01003096">
    <property type="protein sequence ID" value="RCH90808.1"/>
    <property type="molecule type" value="Genomic_DNA"/>
</dbReference>
<sequence length="120" mass="14163">MLDEYDDPTIQDIYNTALDIFSFDKDTTNDLTQRTESFCDAMAIQFAKILKYKKDYLEKFRKRLHHVTPIRAITPEKLSGDLTFVTNDRAQSAERFNWALCYEKGRAPGMFIRYSRHIIL</sequence>
<dbReference type="OrthoDB" id="2236902at2759"/>
<keyword evidence="2" id="KW-1185">Reference proteome</keyword>
<evidence type="ECO:0000313" key="2">
    <source>
        <dbReference type="Proteomes" id="UP000253551"/>
    </source>
</evidence>
<feature type="non-terminal residue" evidence="1">
    <location>
        <position position="120"/>
    </location>
</feature>
<gene>
    <name evidence="1" type="ORF">CU098_010101</name>
</gene>
<evidence type="ECO:0000313" key="1">
    <source>
        <dbReference type="EMBL" id="RCH90808.1"/>
    </source>
</evidence>
<comment type="caution">
    <text evidence="1">The sequence shown here is derived from an EMBL/GenBank/DDBJ whole genome shotgun (WGS) entry which is preliminary data.</text>
</comment>
<accession>A0A367JLJ9</accession>
<name>A0A367JLJ9_RHIST</name>
<reference evidence="1 2" key="1">
    <citation type="journal article" date="2018" name="G3 (Bethesda)">
        <title>Phylogenetic and Phylogenomic Definition of Rhizopus Species.</title>
        <authorList>
            <person name="Gryganskyi A.P."/>
            <person name="Golan J."/>
            <person name="Dolatabadi S."/>
            <person name="Mondo S."/>
            <person name="Robb S."/>
            <person name="Idnurm A."/>
            <person name="Muszewska A."/>
            <person name="Steczkiewicz K."/>
            <person name="Masonjones S."/>
            <person name="Liao H.L."/>
            <person name="Gajdeczka M.T."/>
            <person name="Anike F."/>
            <person name="Vuek A."/>
            <person name="Anishchenko I.M."/>
            <person name="Voigt K."/>
            <person name="de Hoog G.S."/>
            <person name="Smith M.E."/>
            <person name="Heitman J."/>
            <person name="Vilgalys R."/>
            <person name="Stajich J.E."/>
        </authorList>
    </citation>
    <scope>NUCLEOTIDE SEQUENCE [LARGE SCALE GENOMIC DNA]</scope>
    <source>
        <strain evidence="1 2">LSU 92-RS-03</strain>
    </source>
</reference>
<dbReference type="AlphaFoldDB" id="A0A367JLJ9"/>